<dbReference type="GO" id="GO:0051537">
    <property type="term" value="F:2 iron, 2 sulfur cluster binding"/>
    <property type="evidence" value="ECO:0007669"/>
    <property type="project" value="UniProtKB-KW"/>
</dbReference>
<sequence>MAKETLKYTNGEITVVWKPKLCMHSTNCWKGLGEVFNPKARPWVNMEGSNSEMIIEQVSKCPSGALSIEIAGAEATPLDPTQTETTAIHVTPNGPLLISGSFLIKLPDGQEEKREKVALCRCGGSGNKPFCDGSHKRNGFQG</sequence>
<dbReference type="KEGG" id="fla:SY85_20495"/>
<keyword evidence="3" id="KW-0408">Iron</keyword>
<dbReference type="AlphaFoldDB" id="A0A172U0F4"/>
<proteinExistence type="predicted"/>
<gene>
    <name evidence="6" type="ORF">SY85_20495</name>
</gene>
<feature type="domain" description="Iron-binding zinc finger CDGSH type" evidence="5">
    <location>
        <begin position="99"/>
        <end position="141"/>
    </location>
</feature>
<evidence type="ECO:0000256" key="1">
    <source>
        <dbReference type="ARBA" id="ARBA00022714"/>
    </source>
</evidence>
<accession>A0A172U0F4</accession>
<dbReference type="InterPro" id="IPR042216">
    <property type="entry name" value="MitoNEET_CISD"/>
</dbReference>
<dbReference type="SMART" id="SM00704">
    <property type="entry name" value="ZnF_CDGSH"/>
    <property type="match status" value="1"/>
</dbReference>
<dbReference type="PATRIC" id="fig|1492898.3.peg.4454"/>
<name>A0A172U0F4_9BACT</name>
<dbReference type="RefSeq" id="WP_066407090.1">
    <property type="nucleotide sequence ID" value="NZ_CP011390.1"/>
</dbReference>
<keyword evidence="7" id="KW-1185">Reference proteome</keyword>
<dbReference type="GO" id="GO:0005737">
    <property type="term" value="C:cytoplasm"/>
    <property type="evidence" value="ECO:0007669"/>
    <property type="project" value="UniProtKB-ARBA"/>
</dbReference>
<reference evidence="7" key="1">
    <citation type="submission" date="2015-01" db="EMBL/GenBank/DDBJ databases">
        <title>Flavisolibacter sp./LCS9/ whole genome sequencing.</title>
        <authorList>
            <person name="Kim M.K."/>
            <person name="Srinivasan S."/>
            <person name="Lee J.-J."/>
        </authorList>
    </citation>
    <scope>NUCLEOTIDE SEQUENCE [LARGE SCALE GENOMIC DNA]</scope>
    <source>
        <strain evidence="7">LCS9</strain>
    </source>
</reference>
<evidence type="ECO:0000256" key="3">
    <source>
        <dbReference type="ARBA" id="ARBA00023004"/>
    </source>
</evidence>
<dbReference type="InterPro" id="IPR010693">
    <property type="entry name" value="Divergent_4Fe-4S_mono-cluster"/>
</dbReference>
<dbReference type="InterPro" id="IPR018967">
    <property type="entry name" value="FeS-contain_CDGSH-typ"/>
</dbReference>
<keyword evidence="4" id="KW-0411">Iron-sulfur</keyword>
<dbReference type="Gene3D" id="3.40.5.90">
    <property type="entry name" value="CDGSH iron-sulfur domain, mitoNEET-type"/>
    <property type="match status" value="1"/>
</dbReference>
<dbReference type="GO" id="GO:0046872">
    <property type="term" value="F:metal ion binding"/>
    <property type="evidence" value="ECO:0007669"/>
    <property type="project" value="UniProtKB-KW"/>
</dbReference>
<dbReference type="Proteomes" id="UP000077177">
    <property type="component" value="Chromosome"/>
</dbReference>
<dbReference type="Pfam" id="PF09360">
    <property type="entry name" value="zf-CDGSH"/>
    <property type="match status" value="1"/>
</dbReference>
<keyword evidence="1" id="KW-0001">2Fe-2S</keyword>
<evidence type="ECO:0000256" key="4">
    <source>
        <dbReference type="ARBA" id="ARBA00023014"/>
    </source>
</evidence>
<keyword evidence="2" id="KW-0479">Metal-binding</keyword>
<protein>
    <recommendedName>
        <fullName evidence="5">Iron-binding zinc finger CDGSH type domain-containing protein</fullName>
    </recommendedName>
</protein>
<evidence type="ECO:0000313" key="6">
    <source>
        <dbReference type="EMBL" id="ANE52503.1"/>
    </source>
</evidence>
<evidence type="ECO:0000256" key="2">
    <source>
        <dbReference type="ARBA" id="ARBA00022723"/>
    </source>
</evidence>
<dbReference type="Pfam" id="PF06902">
    <property type="entry name" value="Fer4_19"/>
    <property type="match status" value="1"/>
</dbReference>
<evidence type="ECO:0000259" key="5">
    <source>
        <dbReference type="SMART" id="SM00704"/>
    </source>
</evidence>
<reference evidence="6 7" key="2">
    <citation type="journal article" date="2016" name="Int. J. Syst. Evol. Microbiol.">
        <title>Flavisolibacter tropicus sp. nov., isolated from tropical soil.</title>
        <authorList>
            <person name="Lee J.J."/>
            <person name="Kang M.S."/>
            <person name="Kim G.S."/>
            <person name="Lee C.S."/>
            <person name="Lim S."/>
            <person name="Lee J."/>
            <person name="Roh S.H."/>
            <person name="Kang H."/>
            <person name="Ha J.M."/>
            <person name="Bae S."/>
            <person name="Jung H.Y."/>
            <person name="Kim M.K."/>
        </authorList>
    </citation>
    <scope>NUCLEOTIDE SEQUENCE [LARGE SCALE GENOMIC DNA]</scope>
    <source>
        <strain evidence="6 7">LCS9</strain>
    </source>
</reference>
<dbReference type="STRING" id="1492898.SY85_20495"/>
<evidence type="ECO:0000313" key="7">
    <source>
        <dbReference type="Proteomes" id="UP000077177"/>
    </source>
</evidence>
<organism evidence="6 7">
    <name type="scientific">Flavisolibacter tropicus</name>
    <dbReference type="NCBI Taxonomy" id="1492898"/>
    <lineage>
        <taxon>Bacteria</taxon>
        <taxon>Pseudomonadati</taxon>
        <taxon>Bacteroidota</taxon>
        <taxon>Chitinophagia</taxon>
        <taxon>Chitinophagales</taxon>
        <taxon>Chitinophagaceae</taxon>
        <taxon>Flavisolibacter</taxon>
    </lineage>
</organism>
<dbReference type="EMBL" id="CP011390">
    <property type="protein sequence ID" value="ANE52503.1"/>
    <property type="molecule type" value="Genomic_DNA"/>
</dbReference>
<dbReference type="OrthoDB" id="9795032at2"/>